<keyword evidence="4 5" id="KW-0560">Oxidoreductase</keyword>
<dbReference type="Gene3D" id="3.40.109.10">
    <property type="entry name" value="NADH Oxidase"/>
    <property type="match status" value="1"/>
</dbReference>
<comment type="cofactor">
    <cofactor evidence="5">
        <name>FMN</name>
        <dbReference type="ChEBI" id="CHEBI:58210"/>
    </cofactor>
</comment>
<proteinExistence type="inferred from homology"/>
<dbReference type="InterPro" id="IPR029479">
    <property type="entry name" value="Nitroreductase"/>
</dbReference>
<keyword evidence="1 5" id="KW-0285">Flavoprotein</keyword>
<comment type="similarity">
    <text evidence="5">Belongs to the nitroreductase family. HadB/RutE subfamily.</text>
</comment>
<dbReference type="Pfam" id="PF00881">
    <property type="entry name" value="Nitroreductase"/>
    <property type="match status" value="1"/>
</dbReference>
<name>A0ABT7XUS0_9NEIS</name>
<dbReference type="PANTHER" id="PTHR43543">
    <property type="entry name" value="MALONIC SEMIALDEHYDE REDUCTASE RUTE-RELATED"/>
    <property type="match status" value="1"/>
</dbReference>
<organism evidence="7 8">
    <name type="scientific">Crenobacter oryzisoli</name>
    <dbReference type="NCBI Taxonomy" id="3056844"/>
    <lineage>
        <taxon>Bacteria</taxon>
        <taxon>Pseudomonadati</taxon>
        <taxon>Pseudomonadota</taxon>
        <taxon>Betaproteobacteria</taxon>
        <taxon>Neisseriales</taxon>
        <taxon>Neisseriaceae</taxon>
        <taxon>Crenobacter</taxon>
    </lineage>
</organism>
<dbReference type="RefSeq" id="WP_289832181.1">
    <property type="nucleotide sequence ID" value="NZ_JAUEDK010000074.1"/>
</dbReference>
<evidence type="ECO:0000313" key="8">
    <source>
        <dbReference type="Proteomes" id="UP001168540"/>
    </source>
</evidence>
<dbReference type="EMBL" id="JAUEDK010000074">
    <property type="protein sequence ID" value="MDN0077550.1"/>
    <property type="molecule type" value="Genomic_DNA"/>
</dbReference>
<comment type="caution">
    <text evidence="7">The sequence shown here is derived from an EMBL/GenBank/DDBJ whole genome shotgun (WGS) entry which is preliminary data.</text>
</comment>
<dbReference type="Proteomes" id="UP001168540">
    <property type="component" value="Unassembled WGS sequence"/>
</dbReference>
<gene>
    <name evidence="7" type="ORF">QU481_22270</name>
</gene>
<dbReference type="EC" id="1.-.-.-" evidence="5"/>
<protein>
    <recommendedName>
        <fullName evidence="5">Putative NADH dehydrogenase/NAD(P)H nitroreductase QU481_22270</fullName>
        <ecNumber evidence="5">1.-.-.-</ecNumber>
    </recommendedName>
</protein>
<evidence type="ECO:0000256" key="3">
    <source>
        <dbReference type="ARBA" id="ARBA00022857"/>
    </source>
</evidence>
<sequence length="210" mass="23514">MSKRVNEEGLDLIFRQARTHNAWLNKPVSDDTLRELYDLMKWGPTSANCSPARIVFLRTAEAKQRLLPALAPGNVDKTMSAPVTAIIAYDIKFYEALPKLFPHTDARAWFVDTPELAEVTAKRNSSLQGAYFMIAARSLGLDCGPMSGFDNAKVDHEFFPADPAKNTFQQEYFADSHIKSNFLCNLGYGDPAQLYSRSPRLDFGEACQLL</sequence>
<dbReference type="NCBIfam" id="NF003768">
    <property type="entry name" value="PRK05365.1"/>
    <property type="match status" value="1"/>
</dbReference>
<dbReference type="GO" id="GO:0035527">
    <property type="term" value="F:3-hydroxypropionate dehydrogenase (NADP+) activity"/>
    <property type="evidence" value="ECO:0007669"/>
    <property type="project" value="UniProtKB-EC"/>
</dbReference>
<feature type="domain" description="Nitroreductase" evidence="6">
    <location>
        <begin position="16"/>
        <end position="155"/>
    </location>
</feature>
<keyword evidence="8" id="KW-1185">Reference proteome</keyword>
<dbReference type="PANTHER" id="PTHR43543:SF1">
    <property type="entry name" value="MALONIC SEMIALDEHYDE REDUCTASE RUTE-RELATED"/>
    <property type="match status" value="1"/>
</dbReference>
<dbReference type="InterPro" id="IPR050461">
    <property type="entry name" value="Nitroreductase_HadB/RutE"/>
</dbReference>
<reference evidence="7" key="1">
    <citation type="submission" date="2023-06" db="EMBL/GenBank/DDBJ databases">
        <authorList>
            <person name="Zhang S."/>
        </authorList>
    </citation>
    <scope>NUCLEOTIDE SEQUENCE</scope>
    <source>
        <strain evidence="7">SG2303</strain>
    </source>
</reference>
<evidence type="ECO:0000256" key="1">
    <source>
        <dbReference type="ARBA" id="ARBA00022630"/>
    </source>
</evidence>
<accession>A0ABT7XUS0</accession>
<keyword evidence="5" id="KW-0520">NAD</keyword>
<evidence type="ECO:0000256" key="5">
    <source>
        <dbReference type="HAMAP-Rule" id="MF_01204"/>
    </source>
</evidence>
<evidence type="ECO:0000259" key="6">
    <source>
        <dbReference type="Pfam" id="PF00881"/>
    </source>
</evidence>
<evidence type="ECO:0000256" key="2">
    <source>
        <dbReference type="ARBA" id="ARBA00022643"/>
    </source>
</evidence>
<keyword evidence="2 5" id="KW-0288">FMN</keyword>
<keyword evidence="3 5" id="KW-0521">NADP</keyword>
<evidence type="ECO:0000256" key="4">
    <source>
        <dbReference type="ARBA" id="ARBA00023002"/>
    </source>
</evidence>
<dbReference type="CDD" id="cd02148">
    <property type="entry name" value="RutE-like"/>
    <property type="match status" value="1"/>
</dbReference>
<dbReference type="InterPro" id="IPR000415">
    <property type="entry name" value="Nitroreductase-like"/>
</dbReference>
<dbReference type="SUPFAM" id="SSF55469">
    <property type="entry name" value="FMN-dependent nitroreductase-like"/>
    <property type="match status" value="1"/>
</dbReference>
<evidence type="ECO:0000313" key="7">
    <source>
        <dbReference type="EMBL" id="MDN0077550.1"/>
    </source>
</evidence>
<dbReference type="HAMAP" id="MF_01204">
    <property type="entry name" value="Oxidoreductase_RutE_HadB"/>
    <property type="match status" value="1"/>
</dbReference>
<dbReference type="InterPro" id="IPR023936">
    <property type="entry name" value="RutE-like"/>
</dbReference>